<sequence length="103" mass="11026">MLAVLERTALAVDLSSVPETQGGGAPVAGLTKGVANILANNYQRLTGKRPVVSWDAHKESASGPFYVLVVDVFKALKIRADARTAARDAARPYMQKTLEKTKS</sequence>
<dbReference type="EMBL" id="NBTY01000113">
    <property type="protein sequence ID" value="OTP72364.1"/>
    <property type="molecule type" value="Genomic_DNA"/>
</dbReference>
<proteinExistence type="predicted"/>
<evidence type="ECO:0000313" key="2">
    <source>
        <dbReference type="Proteomes" id="UP000194546"/>
    </source>
</evidence>
<evidence type="ECO:0000313" key="1">
    <source>
        <dbReference type="EMBL" id="OTP72364.1"/>
    </source>
</evidence>
<name>A0A242MNM2_CABSO</name>
<accession>A0A242MNM2</accession>
<gene>
    <name evidence="1" type="ORF">PAMC26510_21295</name>
</gene>
<protein>
    <submittedName>
        <fullName evidence="1">Uncharacterized protein</fullName>
    </submittedName>
</protein>
<organism evidence="1 2">
    <name type="scientific">Caballeronia sordidicola</name>
    <name type="common">Burkholderia sordidicola</name>
    <dbReference type="NCBI Taxonomy" id="196367"/>
    <lineage>
        <taxon>Bacteria</taxon>
        <taxon>Pseudomonadati</taxon>
        <taxon>Pseudomonadota</taxon>
        <taxon>Betaproteobacteria</taxon>
        <taxon>Burkholderiales</taxon>
        <taxon>Burkholderiaceae</taxon>
        <taxon>Caballeronia</taxon>
    </lineage>
</organism>
<dbReference type="Proteomes" id="UP000194546">
    <property type="component" value="Unassembled WGS sequence"/>
</dbReference>
<comment type="caution">
    <text evidence="1">The sequence shown here is derived from an EMBL/GenBank/DDBJ whole genome shotgun (WGS) entry which is preliminary data.</text>
</comment>
<reference evidence="1 2" key="1">
    <citation type="submission" date="2017-03" db="EMBL/GenBank/DDBJ databases">
        <title>Genome analysis of strain PAMC 26510.</title>
        <authorList>
            <person name="Oh H.-M."/>
            <person name="Yang J.-A."/>
        </authorList>
    </citation>
    <scope>NUCLEOTIDE SEQUENCE [LARGE SCALE GENOMIC DNA]</scope>
    <source>
        <strain evidence="1 2">PAMC 26510</strain>
    </source>
</reference>
<dbReference type="AlphaFoldDB" id="A0A242MNM2"/>